<dbReference type="GO" id="GO:0004725">
    <property type="term" value="F:protein tyrosine phosphatase activity"/>
    <property type="evidence" value="ECO:0007669"/>
    <property type="project" value="UniProtKB-EC"/>
</dbReference>
<dbReference type="RefSeq" id="XP_002671800.1">
    <property type="nucleotide sequence ID" value="XM_002671754.1"/>
</dbReference>
<dbReference type="EC" id="3.1.3.48" evidence="1"/>
<evidence type="ECO:0000313" key="5">
    <source>
        <dbReference type="EMBL" id="EFC39056.1"/>
    </source>
</evidence>
<evidence type="ECO:0000259" key="4">
    <source>
        <dbReference type="PROSITE" id="PS50056"/>
    </source>
</evidence>
<dbReference type="EMBL" id="GG738902">
    <property type="protein sequence ID" value="EFC39056.1"/>
    <property type="molecule type" value="Genomic_DNA"/>
</dbReference>
<proteinExistence type="predicted"/>
<dbReference type="InterPro" id="IPR000387">
    <property type="entry name" value="Tyr_Pase_dom"/>
</dbReference>
<keyword evidence="6" id="KW-1185">Reference proteome</keyword>
<dbReference type="OrthoDB" id="19045at2759"/>
<evidence type="ECO:0000313" key="6">
    <source>
        <dbReference type="Proteomes" id="UP000006671"/>
    </source>
</evidence>
<dbReference type="InParanoid" id="D2VVL2"/>
<dbReference type="CDD" id="cd14505">
    <property type="entry name" value="CDKN3-like"/>
    <property type="match status" value="1"/>
</dbReference>
<dbReference type="InterPro" id="IPR029021">
    <property type="entry name" value="Prot-tyrosine_phosphatase-like"/>
</dbReference>
<evidence type="ECO:0000256" key="1">
    <source>
        <dbReference type="ARBA" id="ARBA00013064"/>
    </source>
</evidence>
<dbReference type="Gene3D" id="3.90.190.10">
    <property type="entry name" value="Protein tyrosine phosphatase superfamily"/>
    <property type="match status" value="1"/>
</dbReference>
<dbReference type="Pfam" id="PF05706">
    <property type="entry name" value="CDKN3"/>
    <property type="match status" value="1"/>
</dbReference>
<reference evidence="5 6" key="1">
    <citation type="journal article" date="2010" name="Cell">
        <title>The genome of Naegleria gruberi illuminates early eukaryotic versatility.</title>
        <authorList>
            <person name="Fritz-Laylin L.K."/>
            <person name="Prochnik S.E."/>
            <person name="Ginger M.L."/>
            <person name="Dacks J.B."/>
            <person name="Carpenter M.L."/>
            <person name="Field M.C."/>
            <person name="Kuo A."/>
            <person name="Paredez A."/>
            <person name="Chapman J."/>
            <person name="Pham J."/>
            <person name="Shu S."/>
            <person name="Neupane R."/>
            <person name="Cipriano M."/>
            <person name="Mancuso J."/>
            <person name="Tu H."/>
            <person name="Salamov A."/>
            <person name="Lindquist E."/>
            <person name="Shapiro H."/>
            <person name="Lucas S."/>
            <person name="Grigoriev I.V."/>
            <person name="Cande W.Z."/>
            <person name="Fulton C."/>
            <person name="Rokhsar D.S."/>
            <person name="Dawson S.C."/>
        </authorList>
    </citation>
    <scope>NUCLEOTIDE SEQUENCE [LARGE SCALE GENOMIC DNA]</scope>
    <source>
        <strain evidence="5 6">NEG-M</strain>
    </source>
</reference>
<dbReference type="GeneID" id="8858165"/>
<evidence type="ECO:0000256" key="2">
    <source>
        <dbReference type="ARBA" id="ARBA00022801"/>
    </source>
</evidence>
<dbReference type="Proteomes" id="UP000006671">
    <property type="component" value="Unassembled WGS sequence"/>
</dbReference>
<name>D2VVL2_NAEGR</name>
<sequence>MGNKQTNRTSDSHPHQVDFIPKEYLPMNETCMLGMMMCPGRNKKIHRRNLQQDLERIRDKFDGQTIVTLVRNEELEEMNIVEYLPKIKQEFGMKSIHFPIRDKSLPNDKEEFCKLIDEIIQELINGRRVIVHCNGGKGRAATVCTAVLQVLKVRKVKCQEYISSSSNAMTIVRTTRGSGTLQNPIQIIWLKTKFLSYYENEHFKGS</sequence>
<evidence type="ECO:0000256" key="3">
    <source>
        <dbReference type="ARBA" id="ARBA00022912"/>
    </source>
</evidence>
<dbReference type="KEGG" id="ngr:NAEGRDRAFT_73058"/>
<protein>
    <recommendedName>
        <fullName evidence="1">protein-tyrosine-phosphatase</fullName>
        <ecNumber evidence="1">3.1.3.48</ecNumber>
    </recommendedName>
</protein>
<dbReference type="PROSITE" id="PS50056">
    <property type="entry name" value="TYR_PHOSPHATASE_2"/>
    <property type="match status" value="1"/>
</dbReference>
<dbReference type="AlphaFoldDB" id="D2VVL2"/>
<accession>D2VVL2</accession>
<dbReference type="SUPFAM" id="SSF52799">
    <property type="entry name" value="(Phosphotyrosine protein) phosphatases II"/>
    <property type="match status" value="1"/>
</dbReference>
<dbReference type="InterPro" id="IPR022778">
    <property type="entry name" value="CDKN3"/>
</dbReference>
<keyword evidence="3" id="KW-0904">Protein phosphatase</keyword>
<gene>
    <name evidence="5" type="primary">FM178</name>
    <name evidence="5" type="ORF">NAEGRDRAFT_73058</name>
</gene>
<feature type="domain" description="Tyrosine specific protein phosphatases" evidence="4">
    <location>
        <begin position="110"/>
        <end position="176"/>
    </location>
</feature>
<dbReference type="VEuPathDB" id="AmoebaDB:NAEGRDRAFT_73058"/>
<organism evidence="6">
    <name type="scientific">Naegleria gruberi</name>
    <name type="common">Amoeba</name>
    <dbReference type="NCBI Taxonomy" id="5762"/>
    <lineage>
        <taxon>Eukaryota</taxon>
        <taxon>Discoba</taxon>
        <taxon>Heterolobosea</taxon>
        <taxon>Tetramitia</taxon>
        <taxon>Eutetramitia</taxon>
        <taxon>Vahlkampfiidae</taxon>
        <taxon>Naegleria</taxon>
    </lineage>
</organism>
<keyword evidence="2" id="KW-0378">Hydrolase</keyword>
<dbReference type="OMA" id="EMNIVEY"/>
<dbReference type="STRING" id="5762.D2VVL2"/>
<dbReference type="eggNOG" id="KOG1720">
    <property type="taxonomic scope" value="Eukaryota"/>
</dbReference>